<name>A0ABY7C9T1_9BASI</name>
<accession>A0ABY7C9T1</accession>
<reference evidence="1" key="1">
    <citation type="submission" date="2022-10" db="EMBL/GenBank/DDBJ databases">
        <title>Puccinia triticina Genome sequencing and assembly.</title>
        <authorList>
            <person name="Li C."/>
        </authorList>
    </citation>
    <scope>NUCLEOTIDE SEQUENCE</scope>
    <source>
        <strain evidence="1">Pt15</strain>
    </source>
</reference>
<evidence type="ECO:0000313" key="1">
    <source>
        <dbReference type="EMBL" id="WAQ81555.1"/>
    </source>
</evidence>
<dbReference type="GeneID" id="77806866"/>
<dbReference type="EMBL" id="CP110421">
    <property type="protein sequence ID" value="WAQ81555.1"/>
    <property type="molecule type" value="Genomic_DNA"/>
</dbReference>
<organism evidence="1 2">
    <name type="scientific">Puccinia triticina</name>
    <dbReference type="NCBI Taxonomy" id="208348"/>
    <lineage>
        <taxon>Eukaryota</taxon>
        <taxon>Fungi</taxon>
        <taxon>Dikarya</taxon>
        <taxon>Basidiomycota</taxon>
        <taxon>Pucciniomycotina</taxon>
        <taxon>Pucciniomycetes</taxon>
        <taxon>Pucciniales</taxon>
        <taxon>Pucciniaceae</taxon>
        <taxon>Puccinia</taxon>
    </lineage>
</organism>
<evidence type="ECO:0000313" key="2">
    <source>
        <dbReference type="Proteomes" id="UP001164743"/>
    </source>
</evidence>
<protein>
    <submittedName>
        <fullName evidence="1">Uncharacterized protein</fullName>
    </submittedName>
</protein>
<dbReference type="RefSeq" id="XP_053017110.1">
    <property type="nucleotide sequence ID" value="XM_053165971.1"/>
</dbReference>
<dbReference type="Proteomes" id="UP001164743">
    <property type="component" value="Chromosome 1A"/>
</dbReference>
<gene>
    <name evidence="1" type="ORF">PtA15_1A897</name>
</gene>
<keyword evidence="2" id="KW-1185">Reference proteome</keyword>
<sequence>MEQISVDQKVLNICQELRAPPTVLTPKQFIQRFLTSSNSDIAYLRRFWAAPSGIESTMSLIASLRHEINRTDSGRQAWYDFILEEAINITATQIPPTGNYPAGRFHMSSTTVKQGFFTAETQAIHDGVLTELDMPFVFDLMMGMLNAQPPKNADQQEESGVPASAEVITNDLASPDVLSGISYTQVAHAQDRFQQRAHRVGG</sequence>
<proteinExistence type="predicted"/>